<evidence type="ECO:0000256" key="8">
    <source>
        <dbReference type="ARBA" id="ARBA00023295"/>
    </source>
</evidence>
<evidence type="ECO:0000256" key="10">
    <source>
        <dbReference type="RuleBase" id="RU361208"/>
    </source>
</evidence>
<keyword evidence="9 10" id="KW-0624">Polysaccharide degradation</keyword>
<feature type="signal peptide" evidence="10">
    <location>
        <begin position="1"/>
        <end position="26"/>
    </location>
</feature>
<reference evidence="11" key="1">
    <citation type="submission" date="2020-03" db="EMBL/GenBank/DDBJ databases">
        <title>Whole Genome Sequence of Trichophyton interdigitale from India.</title>
        <authorList>
            <person name="Kumar P."/>
        </authorList>
    </citation>
    <scope>NUCLEOTIDE SEQUENCE</scope>
    <source>
        <strain evidence="11">UCMS-IGIB-CI14</strain>
    </source>
</reference>
<evidence type="ECO:0000313" key="12">
    <source>
        <dbReference type="Proteomes" id="UP000749309"/>
    </source>
</evidence>
<dbReference type="InterPro" id="IPR009939">
    <property type="entry name" value="Chitosanase_fungal"/>
</dbReference>
<comment type="subcellular location">
    <subcellularLocation>
        <location evidence="2 10">Secreted</location>
    </subcellularLocation>
</comment>
<name>A0A9P5CYU5_9EURO</name>
<gene>
    <name evidence="11" type="ORF">GY632_1932</name>
</gene>
<evidence type="ECO:0000256" key="9">
    <source>
        <dbReference type="ARBA" id="ARBA00023326"/>
    </source>
</evidence>
<comment type="caution">
    <text evidence="11">The sequence shown here is derived from an EMBL/GenBank/DDBJ whole genome shotgun (WGS) entry which is preliminary data.</text>
</comment>
<evidence type="ECO:0000256" key="4">
    <source>
        <dbReference type="ARBA" id="ARBA00022525"/>
    </source>
</evidence>
<evidence type="ECO:0000256" key="3">
    <source>
        <dbReference type="ARBA" id="ARBA00007799"/>
    </source>
</evidence>
<comment type="similarity">
    <text evidence="3 10">Belongs to the glycosyl hydrolase 75 family.</text>
</comment>
<dbReference type="GO" id="GO:0005576">
    <property type="term" value="C:extracellular region"/>
    <property type="evidence" value="ECO:0007669"/>
    <property type="project" value="UniProtKB-SubCell"/>
</dbReference>
<evidence type="ECO:0000256" key="6">
    <source>
        <dbReference type="ARBA" id="ARBA00022801"/>
    </source>
</evidence>
<keyword evidence="4" id="KW-0964">Secreted</keyword>
<evidence type="ECO:0000256" key="2">
    <source>
        <dbReference type="ARBA" id="ARBA00004613"/>
    </source>
</evidence>
<keyword evidence="8 10" id="KW-0326">Glycosidase</keyword>
<keyword evidence="6 10" id="KW-0378">Hydrolase</keyword>
<organism evidence="11 12">
    <name type="scientific">Trichophyton interdigitale</name>
    <dbReference type="NCBI Taxonomy" id="101480"/>
    <lineage>
        <taxon>Eukaryota</taxon>
        <taxon>Fungi</taxon>
        <taxon>Dikarya</taxon>
        <taxon>Ascomycota</taxon>
        <taxon>Pezizomycotina</taxon>
        <taxon>Eurotiomycetes</taxon>
        <taxon>Eurotiomycetidae</taxon>
        <taxon>Onygenales</taxon>
        <taxon>Arthrodermataceae</taxon>
        <taxon>Trichophyton</taxon>
    </lineage>
</organism>
<dbReference type="Proteomes" id="UP000749309">
    <property type="component" value="Unassembled WGS sequence"/>
</dbReference>
<dbReference type="EC" id="3.2.1.132" evidence="10"/>
<proteinExistence type="inferred from homology"/>
<dbReference type="Pfam" id="PF07335">
    <property type="entry name" value="Glyco_hydro_75"/>
    <property type="match status" value="1"/>
</dbReference>
<feature type="chain" id="PRO_5040533935" description="Endo-chitosanase" evidence="10">
    <location>
        <begin position="27"/>
        <end position="253"/>
    </location>
</feature>
<evidence type="ECO:0000256" key="5">
    <source>
        <dbReference type="ARBA" id="ARBA00022729"/>
    </source>
</evidence>
<comment type="function">
    <text evidence="10">Chitosanase catalyzing the endo-type cleavage of chitosan, the deacylated form of chitin. Chitosanase may be crucial in the degradation of the deacetylated portion of chitin in the fungal cell wall.</text>
</comment>
<protein>
    <recommendedName>
        <fullName evidence="10">Endo-chitosanase</fullName>
        <ecNumber evidence="10">3.2.1.132</ecNumber>
    </recommendedName>
</protein>
<dbReference type="AlphaFoldDB" id="A0A9P5CYU5"/>
<evidence type="ECO:0000313" key="11">
    <source>
        <dbReference type="EMBL" id="KAF3898132.1"/>
    </source>
</evidence>
<dbReference type="EMBL" id="JAAQVJ010000042">
    <property type="protein sequence ID" value="KAF3898132.1"/>
    <property type="molecule type" value="Genomic_DNA"/>
</dbReference>
<accession>A0A9P5CYU5</accession>
<dbReference type="GO" id="GO:0016977">
    <property type="term" value="F:chitosanase activity"/>
    <property type="evidence" value="ECO:0007669"/>
    <property type="project" value="UniProtKB-EC"/>
</dbReference>
<dbReference type="PANTHER" id="PTHR42061">
    <property type="entry name" value="ENDO-CHITOSANASE"/>
    <property type="match status" value="1"/>
</dbReference>
<dbReference type="PANTHER" id="PTHR42061:SF6">
    <property type="entry name" value="ENDO-CHITOSANASE"/>
    <property type="match status" value="1"/>
</dbReference>
<evidence type="ECO:0000256" key="1">
    <source>
        <dbReference type="ARBA" id="ARBA00000405"/>
    </source>
</evidence>
<dbReference type="GO" id="GO:0000272">
    <property type="term" value="P:polysaccharide catabolic process"/>
    <property type="evidence" value="ECO:0007669"/>
    <property type="project" value="UniProtKB-KW"/>
</dbReference>
<evidence type="ECO:0000256" key="7">
    <source>
        <dbReference type="ARBA" id="ARBA00023277"/>
    </source>
</evidence>
<keyword evidence="5 10" id="KW-0732">Signal</keyword>
<sequence>MAMATFLKLTLCLAVLAFTALSSAAGRPVPANLQKLYHHSRAGSNRCHSPLSSTRFTDGHNRSGFTYCGDHEGIIYITGSSDRMALADMDVDCDGINRSKGACANDPSGQDQTAFKHEVSRYGIKDLDPNRHAYVVLGNQGSEPSYMPSASGVESLSVVAVVCNGTLFYGVWGDTNGGTDVGEASVSLAHACFPDEHLSGDNGHEKHDVLYVAFVGKQAKPGAKGANWKASSFNGFETSLAHIGDTLVSKVRV</sequence>
<comment type="catalytic activity">
    <reaction evidence="1 10">
        <text>Endohydrolysis of beta-(1-&gt;4)-linkages between D-glucosamine residues in a partly acetylated chitosan.</text>
        <dbReference type="EC" id="3.2.1.132"/>
    </reaction>
</comment>
<keyword evidence="7" id="KW-0119">Carbohydrate metabolism</keyword>